<reference evidence="1" key="1">
    <citation type="submission" date="2022-01" db="EMBL/GenBank/DDBJ databases">
        <authorList>
            <person name="King R."/>
        </authorList>
    </citation>
    <scope>NUCLEOTIDE SEQUENCE</scope>
</reference>
<sequence length="186" mass="21436">MDTIKLPKDELAYEFRIRGLSDIGDAIDLRKKLVKEFTENVQPLEEIIALLYVQEELEIFTGKYAALAERLEELSIELQERWKRQGDRVTFLITELWERKPVTTLPSLTTIDSASTSRTLDPPFKGQVIRDIKAYKWGLNFADTMLEITSNAEVDAIEQQNVPNLKCGLLELLINRNTDFQDCKKS</sequence>
<accession>A0A9P0EGM6</accession>
<dbReference type="Proteomes" id="UP001152798">
    <property type="component" value="Chromosome 2"/>
</dbReference>
<dbReference type="AlphaFoldDB" id="A0A9P0EGM6"/>
<gene>
    <name evidence="1" type="ORF">NEZAVI_LOCUS4223</name>
</gene>
<proteinExistence type="predicted"/>
<protein>
    <submittedName>
        <fullName evidence="1">Uncharacterized protein</fullName>
    </submittedName>
</protein>
<dbReference type="EMBL" id="OV725078">
    <property type="protein sequence ID" value="CAH1393576.1"/>
    <property type="molecule type" value="Genomic_DNA"/>
</dbReference>
<name>A0A9P0EGM6_NEZVI</name>
<evidence type="ECO:0000313" key="2">
    <source>
        <dbReference type="Proteomes" id="UP001152798"/>
    </source>
</evidence>
<evidence type="ECO:0000313" key="1">
    <source>
        <dbReference type="EMBL" id="CAH1393576.1"/>
    </source>
</evidence>
<organism evidence="1 2">
    <name type="scientific">Nezara viridula</name>
    <name type="common">Southern green stink bug</name>
    <name type="synonym">Cimex viridulus</name>
    <dbReference type="NCBI Taxonomy" id="85310"/>
    <lineage>
        <taxon>Eukaryota</taxon>
        <taxon>Metazoa</taxon>
        <taxon>Ecdysozoa</taxon>
        <taxon>Arthropoda</taxon>
        <taxon>Hexapoda</taxon>
        <taxon>Insecta</taxon>
        <taxon>Pterygota</taxon>
        <taxon>Neoptera</taxon>
        <taxon>Paraneoptera</taxon>
        <taxon>Hemiptera</taxon>
        <taxon>Heteroptera</taxon>
        <taxon>Panheteroptera</taxon>
        <taxon>Pentatomomorpha</taxon>
        <taxon>Pentatomoidea</taxon>
        <taxon>Pentatomidae</taxon>
        <taxon>Pentatominae</taxon>
        <taxon>Nezara</taxon>
    </lineage>
</organism>
<dbReference type="OrthoDB" id="10640895at2759"/>
<keyword evidence="2" id="KW-1185">Reference proteome</keyword>